<gene>
    <name evidence="1" type="ORF">KUDE01_013873</name>
</gene>
<comment type="caution">
    <text evidence="1">The sequence shown here is derived from an EMBL/GenBank/DDBJ whole genome shotgun (WGS) entry which is preliminary data.</text>
</comment>
<dbReference type="AlphaFoldDB" id="A0AAD9BTR6"/>
<sequence length="213" mass="23546">MDQVTAQIFQYLGEAQLQHQAVSHELDVLLHQIAFHPVSFDGQRLRQELLREGEELADGQEAERERGGGAYLLDGHGVPDDVTDGVFRRFVHQVFEHQTGKVTVKTLNAPQNEHQTGKITVKTLNAPQNEHQTGKVTVKTLNAPQNEHQTGKVTVKTLNAPQSEHQTGKVTVKTLNAPQNEHETGKVTVKTLNAPQSEHETGKVTVKTLNAPQ</sequence>
<protein>
    <submittedName>
        <fullName evidence="1">Beta/gamma crystallin domain containing protein 2</fullName>
    </submittedName>
</protein>
<organism evidence="1 2">
    <name type="scientific">Dissostichus eleginoides</name>
    <name type="common">Patagonian toothfish</name>
    <name type="synonym">Dissostichus amissus</name>
    <dbReference type="NCBI Taxonomy" id="100907"/>
    <lineage>
        <taxon>Eukaryota</taxon>
        <taxon>Metazoa</taxon>
        <taxon>Chordata</taxon>
        <taxon>Craniata</taxon>
        <taxon>Vertebrata</taxon>
        <taxon>Euteleostomi</taxon>
        <taxon>Actinopterygii</taxon>
        <taxon>Neopterygii</taxon>
        <taxon>Teleostei</taxon>
        <taxon>Neoteleostei</taxon>
        <taxon>Acanthomorphata</taxon>
        <taxon>Eupercaria</taxon>
        <taxon>Perciformes</taxon>
        <taxon>Notothenioidei</taxon>
        <taxon>Nototheniidae</taxon>
        <taxon>Dissostichus</taxon>
    </lineage>
</organism>
<evidence type="ECO:0000313" key="1">
    <source>
        <dbReference type="EMBL" id="KAK1889196.1"/>
    </source>
</evidence>
<proteinExistence type="predicted"/>
<dbReference type="Proteomes" id="UP001228049">
    <property type="component" value="Unassembled WGS sequence"/>
</dbReference>
<name>A0AAD9BTR6_DISEL</name>
<evidence type="ECO:0000313" key="2">
    <source>
        <dbReference type="Proteomes" id="UP001228049"/>
    </source>
</evidence>
<keyword evidence="2" id="KW-1185">Reference proteome</keyword>
<dbReference type="EMBL" id="JASDAP010000017">
    <property type="protein sequence ID" value="KAK1889196.1"/>
    <property type="molecule type" value="Genomic_DNA"/>
</dbReference>
<accession>A0AAD9BTR6</accession>
<reference evidence="1" key="1">
    <citation type="submission" date="2023-04" db="EMBL/GenBank/DDBJ databases">
        <title>Chromosome-level genome of Chaenocephalus aceratus.</title>
        <authorList>
            <person name="Park H."/>
        </authorList>
    </citation>
    <scope>NUCLEOTIDE SEQUENCE</scope>
    <source>
        <strain evidence="1">DE</strain>
        <tissue evidence="1">Muscle</tissue>
    </source>
</reference>